<keyword evidence="3" id="KW-1185">Reference proteome</keyword>
<dbReference type="AlphaFoldDB" id="A0A813FWD1"/>
<feature type="coiled-coil region" evidence="1">
    <location>
        <begin position="94"/>
        <end position="121"/>
    </location>
</feature>
<evidence type="ECO:0000313" key="2">
    <source>
        <dbReference type="EMBL" id="CAE8618765.1"/>
    </source>
</evidence>
<name>A0A813FWD1_POLGL</name>
<keyword evidence="1" id="KW-0175">Coiled coil</keyword>
<evidence type="ECO:0000256" key="1">
    <source>
        <dbReference type="SAM" id="Coils"/>
    </source>
</evidence>
<gene>
    <name evidence="2" type="ORF">PGLA1383_LOCUS36365</name>
</gene>
<organism evidence="2 3">
    <name type="scientific">Polarella glacialis</name>
    <name type="common">Dinoflagellate</name>
    <dbReference type="NCBI Taxonomy" id="89957"/>
    <lineage>
        <taxon>Eukaryota</taxon>
        <taxon>Sar</taxon>
        <taxon>Alveolata</taxon>
        <taxon>Dinophyceae</taxon>
        <taxon>Suessiales</taxon>
        <taxon>Suessiaceae</taxon>
        <taxon>Polarella</taxon>
    </lineage>
</organism>
<accession>A0A813FWD1</accession>
<feature type="non-terminal residue" evidence="2">
    <location>
        <position position="1"/>
    </location>
</feature>
<comment type="caution">
    <text evidence="2">The sequence shown here is derived from an EMBL/GenBank/DDBJ whole genome shotgun (WGS) entry which is preliminary data.</text>
</comment>
<feature type="non-terminal residue" evidence="2">
    <location>
        <position position="121"/>
    </location>
</feature>
<evidence type="ECO:0000313" key="3">
    <source>
        <dbReference type="Proteomes" id="UP000654075"/>
    </source>
</evidence>
<reference evidence="2" key="1">
    <citation type="submission" date="2021-02" db="EMBL/GenBank/DDBJ databases">
        <authorList>
            <person name="Dougan E. K."/>
            <person name="Rhodes N."/>
            <person name="Thang M."/>
            <person name="Chan C."/>
        </authorList>
    </citation>
    <scope>NUCLEOTIDE SEQUENCE</scope>
</reference>
<sequence length="121" mass="13773">TRELVDLSAEALGSLGVHLAQIGTIMCKAQLPPNKGDKGAARKLQEKLEKYKAYSEEVTRRRRDIEVKMKEDFERLTAWRAECGTEGADLIQEIEALYHKVRSQEKTIKEEAEKLAAEKEE</sequence>
<dbReference type="OrthoDB" id="439286at2759"/>
<dbReference type="Proteomes" id="UP000654075">
    <property type="component" value="Unassembled WGS sequence"/>
</dbReference>
<protein>
    <submittedName>
        <fullName evidence="2">Uncharacterized protein</fullName>
    </submittedName>
</protein>
<dbReference type="EMBL" id="CAJNNV010026668">
    <property type="protein sequence ID" value="CAE8618765.1"/>
    <property type="molecule type" value="Genomic_DNA"/>
</dbReference>
<proteinExistence type="predicted"/>